<keyword evidence="2" id="KW-0808">Transferase</keyword>
<name>A0A098LL49_9BACT</name>
<dbReference type="SUPFAM" id="SSF52317">
    <property type="entry name" value="Class I glutamine amidotransferase-like"/>
    <property type="match status" value="1"/>
</dbReference>
<dbReference type="RefSeq" id="WP_045467986.1">
    <property type="nucleotide sequence ID" value="NZ_BBLT01000011.1"/>
</dbReference>
<dbReference type="GO" id="GO:0016740">
    <property type="term" value="F:transferase activity"/>
    <property type="evidence" value="ECO:0007669"/>
    <property type="project" value="UniProtKB-KW"/>
</dbReference>
<dbReference type="PROSITE" id="PS51273">
    <property type="entry name" value="GATASE_TYPE_1"/>
    <property type="match status" value="1"/>
</dbReference>
<evidence type="ECO:0000259" key="1">
    <source>
        <dbReference type="Pfam" id="PF00117"/>
    </source>
</evidence>
<dbReference type="eggNOG" id="COG0518">
    <property type="taxonomic scope" value="Bacteria"/>
</dbReference>
<proteinExistence type="predicted"/>
<dbReference type="CDD" id="cd01741">
    <property type="entry name" value="GATase1_1"/>
    <property type="match status" value="1"/>
</dbReference>
<reference evidence="2 3" key="1">
    <citation type="submission" date="2014-09" db="EMBL/GenBank/DDBJ databases">
        <title>Sporocytophaga myxococcoides PG-01 genome sequencing.</title>
        <authorList>
            <person name="Liu L."/>
            <person name="Gao P.J."/>
            <person name="Chen G.J."/>
            <person name="Wang L.S."/>
        </authorList>
    </citation>
    <scope>NUCLEOTIDE SEQUENCE [LARGE SCALE GENOMIC DNA]</scope>
    <source>
        <strain evidence="2 3">PG-01</strain>
    </source>
</reference>
<comment type="caution">
    <text evidence="2">The sequence shown here is derived from an EMBL/GenBank/DDBJ whole genome shotgun (WGS) entry which is preliminary data.</text>
</comment>
<dbReference type="Pfam" id="PF00117">
    <property type="entry name" value="GATase"/>
    <property type="match status" value="1"/>
</dbReference>
<dbReference type="Proteomes" id="UP000030185">
    <property type="component" value="Unassembled WGS sequence"/>
</dbReference>
<dbReference type="PANTHER" id="PTHR42695:SF5">
    <property type="entry name" value="GLUTAMINE AMIDOTRANSFERASE YLR126C-RELATED"/>
    <property type="match status" value="1"/>
</dbReference>
<dbReference type="STRING" id="153721.MYP_4357"/>
<keyword evidence="3" id="KW-1185">Reference proteome</keyword>
<dbReference type="InterPro" id="IPR044992">
    <property type="entry name" value="ChyE-like"/>
</dbReference>
<dbReference type="OrthoDB" id="9807137at2"/>
<feature type="domain" description="Glutamine amidotransferase" evidence="1">
    <location>
        <begin position="44"/>
        <end position="184"/>
    </location>
</feature>
<dbReference type="InterPro" id="IPR017926">
    <property type="entry name" value="GATASE"/>
</dbReference>
<dbReference type="AlphaFoldDB" id="A0A098LL49"/>
<dbReference type="Gene3D" id="3.40.50.880">
    <property type="match status" value="1"/>
</dbReference>
<dbReference type="FunFam" id="3.40.50.880:FF:000033">
    <property type="entry name" value="Glutamine amidotransferase class-I"/>
    <property type="match status" value="1"/>
</dbReference>
<protein>
    <submittedName>
        <fullName evidence="2">Amidotransferase</fullName>
    </submittedName>
</protein>
<dbReference type="PANTHER" id="PTHR42695">
    <property type="entry name" value="GLUTAMINE AMIDOTRANSFERASE YLR126C-RELATED"/>
    <property type="match status" value="1"/>
</dbReference>
<sequence length="228" mass="26020">MNIHYLRHVEFEGLGCIKEWAKVPANRLTATKFYEDNKLPFVDLFDLLIVMGGPMGVYEESQYPWMKKEKELIAKAIDKNKKVLGICLGAQLIADVLGAKVYKNKEKEIGWLPLDLTEEAKNNKLFNDFQSKSTVFQWHGDTFDIPSGAKRIGSSEACENQGFIYGDNVVAFQFHLEMTASGIDKLIANCGHELVKGRFIQTPEELRKEDYLPTSNEMMINFLNKFVK</sequence>
<gene>
    <name evidence="2" type="ORF">MYP_4357</name>
</gene>
<accession>A0A098LL49</accession>
<evidence type="ECO:0000313" key="2">
    <source>
        <dbReference type="EMBL" id="GAL87127.1"/>
    </source>
</evidence>
<dbReference type="InterPro" id="IPR029062">
    <property type="entry name" value="Class_I_gatase-like"/>
</dbReference>
<dbReference type="GO" id="GO:0005829">
    <property type="term" value="C:cytosol"/>
    <property type="evidence" value="ECO:0007669"/>
    <property type="project" value="TreeGrafter"/>
</dbReference>
<evidence type="ECO:0000313" key="3">
    <source>
        <dbReference type="Proteomes" id="UP000030185"/>
    </source>
</evidence>
<organism evidence="2 3">
    <name type="scientific">Sporocytophaga myxococcoides</name>
    <dbReference type="NCBI Taxonomy" id="153721"/>
    <lineage>
        <taxon>Bacteria</taxon>
        <taxon>Pseudomonadati</taxon>
        <taxon>Bacteroidota</taxon>
        <taxon>Cytophagia</taxon>
        <taxon>Cytophagales</taxon>
        <taxon>Cytophagaceae</taxon>
        <taxon>Sporocytophaga</taxon>
    </lineage>
</organism>
<dbReference type="EMBL" id="BBLT01000011">
    <property type="protein sequence ID" value="GAL87127.1"/>
    <property type="molecule type" value="Genomic_DNA"/>
</dbReference>